<sequence length="73" mass="8002">MSESTKTLKDLTFAECVVAFAAPEGDPYVEAARKKTIEGELEVDDRSVLSRSDDGGQYVMAWLWVTDEEAGVS</sequence>
<protein>
    <submittedName>
        <fullName evidence="1">Uncharacterized protein</fullName>
    </submittedName>
</protein>
<dbReference type="AlphaFoldDB" id="A0A8X8KB77"/>
<gene>
    <name evidence="1" type="ORF">HF568_06750</name>
</gene>
<dbReference type="RefSeq" id="WP_215886133.1">
    <property type="nucleotide sequence ID" value="NZ_CP134225.1"/>
</dbReference>
<evidence type="ECO:0000313" key="1">
    <source>
        <dbReference type="EMBL" id="MBU2722912.1"/>
    </source>
</evidence>
<organism evidence="1 2">
    <name type="scientific">Acidithiobacillus ferridurans</name>
    <dbReference type="NCBI Taxonomy" id="1232575"/>
    <lineage>
        <taxon>Bacteria</taxon>
        <taxon>Pseudomonadati</taxon>
        <taxon>Pseudomonadota</taxon>
        <taxon>Acidithiobacillia</taxon>
        <taxon>Acidithiobacillales</taxon>
        <taxon>Acidithiobacillaceae</taxon>
        <taxon>Acidithiobacillus</taxon>
    </lineage>
</organism>
<evidence type="ECO:0000313" key="2">
    <source>
        <dbReference type="Proteomes" id="UP000887300"/>
    </source>
</evidence>
<proteinExistence type="predicted"/>
<reference evidence="1" key="1">
    <citation type="journal article" date="2021" name="ISME J.">
        <title>Genomic evolution of the class Acidithiobacillia: deep-branching Proteobacteria living in extreme acidic conditions.</title>
        <authorList>
            <person name="Moya-Beltran A."/>
            <person name="Beard S."/>
            <person name="Rojas-Villalobos C."/>
            <person name="Issotta F."/>
            <person name="Gallardo Y."/>
            <person name="Ulloa R."/>
            <person name="Giaveno A."/>
            <person name="Degli Esposti M."/>
            <person name="Johnson D.B."/>
            <person name="Quatrini R."/>
        </authorList>
    </citation>
    <scope>NUCLEOTIDE SEQUENCE</scope>
    <source>
        <strain evidence="1">DSM 583</strain>
    </source>
</reference>
<accession>A0A8X8KB77</accession>
<name>A0A8X8KB77_ACIFI</name>
<dbReference type="Proteomes" id="UP000887300">
    <property type="component" value="Unassembled WGS sequence"/>
</dbReference>
<dbReference type="EMBL" id="JABBHS010000198">
    <property type="protein sequence ID" value="MBU2722912.1"/>
    <property type="molecule type" value="Genomic_DNA"/>
</dbReference>
<comment type="caution">
    <text evidence="1">The sequence shown here is derived from an EMBL/GenBank/DDBJ whole genome shotgun (WGS) entry which is preliminary data.</text>
</comment>